<keyword evidence="4" id="KW-0460">Magnesium</keyword>
<dbReference type="GO" id="GO:0046872">
    <property type="term" value="F:metal ion binding"/>
    <property type="evidence" value="ECO:0007669"/>
    <property type="project" value="UniProtKB-KW"/>
</dbReference>
<dbReference type="InterPro" id="IPR036412">
    <property type="entry name" value="HAD-like_sf"/>
</dbReference>
<dbReference type="PANTHER" id="PTHR24092">
    <property type="entry name" value="PROBABLE PHOSPHOLIPID-TRANSPORTING ATPASE"/>
    <property type="match status" value="1"/>
</dbReference>
<dbReference type="GO" id="GO:0005886">
    <property type="term" value="C:plasma membrane"/>
    <property type="evidence" value="ECO:0007669"/>
    <property type="project" value="TreeGrafter"/>
</dbReference>
<reference evidence="8 9" key="1">
    <citation type="journal article" date="2018" name="Mol. Genet. Genomics">
        <title>The red deer Cervus elaphus genome CerEla1.0: sequencing, annotating, genes, and chromosomes.</title>
        <authorList>
            <person name="Bana N.A."/>
            <person name="Nyiri A."/>
            <person name="Nagy J."/>
            <person name="Frank K."/>
            <person name="Nagy T."/>
            <person name="Steger V."/>
            <person name="Schiller M."/>
            <person name="Lakatos P."/>
            <person name="Sugar L."/>
            <person name="Horn P."/>
            <person name="Barta E."/>
            <person name="Orosz L."/>
        </authorList>
    </citation>
    <scope>NUCLEOTIDE SEQUENCE [LARGE SCALE GENOMIC DNA]</scope>
    <source>
        <strain evidence="8">Hungarian</strain>
    </source>
</reference>
<comment type="caution">
    <text evidence="8">The sequence shown here is derived from an EMBL/GenBank/DDBJ whole genome shotgun (WGS) entry which is preliminary data.</text>
</comment>
<dbReference type="GO" id="GO:0016887">
    <property type="term" value="F:ATP hydrolysis activity"/>
    <property type="evidence" value="ECO:0007669"/>
    <property type="project" value="InterPro"/>
</dbReference>
<dbReference type="InterPro" id="IPR001757">
    <property type="entry name" value="P_typ_ATPase"/>
</dbReference>
<dbReference type="FunFam" id="3.40.50.1000:FF:000504">
    <property type="match status" value="1"/>
</dbReference>
<sequence>NEILLEKKSKRSKILKLKFPRTEEERRLRTQSMRRLEVKKEQQQQNFVDLACECSAVICCRVTPKQKAMVVDLVKRYKKAITLAIGDGANDVNMIKTAHIGVGISGQEGMQAVMSSDYSFAQFRHLQRLLLVHGRWSYIRMCKFLRYFFYKNFAFTLVHF</sequence>
<dbReference type="Pfam" id="PF16212">
    <property type="entry name" value="PhoLip_ATPase_C"/>
    <property type="match status" value="1"/>
</dbReference>
<dbReference type="GO" id="GO:0007030">
    <property type="term" value="P:Golgi organization"/>
    <property type="evidence" value="ECO:0007669"/>
    <property type="project" value="TreeGrafter"/>
</dbReference>
<feature type="non-terminal residue" evidence="8">
    <location>
        <position position="160"/>
    </location>
</feature>
<dbReference type="PANTHER" id="PTHR24092:SF48">
    <property type="entry name" value="PHOSPHOLIPID-TRANSPORTING ATPASE IC"/>
    <property type="match status" value="1"/>
</dbReference>
<dbReference type="SUPFAM" id="SSF56784">
    <property type="entry name" value="HAD-like"/>
    <property type="match status" value="1"/>
</dbReference>
<feature type="domain" description="P-type ATPase C-terminal" evidence="7">
    <location>
        <begin position="113"/>
        <end position="160"/>
    </location>
</feature>
<organism evidence="8 9">
    <name type="scientific">Cervus elaphus hippelaphus</name>
    <name type="common">European red deer</name>
    <dbReference type="NCBI Taxonomy" id="46360"/>
    <lineage>
        <taxon>Eukaryota</taxon>
        <taxon>Metazoa</taxon>
        <taxon>Chordata</taxon>
        <taxon>Craniata</taxon>
        <taxon>Vertebrata</taxon>
        <taxon>Euteleostomi</taxon>
        <taxon>Mammalia</taxon>
        <taxon>Eutheria</taxon>
        <taxon>Laurasiatheria</taxon>
        <taxon>Artiodactyla</taxon>
        <taxon>Ruminantia</taxon>
        <taxon>Pecora</taxon>
        <taxon>Cervidae</taxon>
        <taxon>Cervinae</taxon>
        <taxon>Cervus</taxon>
    </lineage>
</organism>
<evidence type="ECO:0000256" key="2">
    <source>
        <dbReference type="ARBA" id="ARBA00022692"/>
    </source>
</evidence>
<evidence type="ECO:0000256" key="5">
    <source>
        <dbReference type="ARBA" id="ARBA00022989"/>
    </source>
</evidence>
<dbReference type="GO" id="GO:0005524">
    <property type="term" value="F:ATP binding"/>
    <property type="evidence" value="ECO:0007669"/>
    <property type="project" value="InterPro"/>
</dbReference>
<dbReference type="GO" id="GO:0140326">
    <property type="term" value="F:ATPase-coupled intramembrane lipid transporter activity"/>
    <property type="evidence" value="ECO:0007669"/>
    <property type="project" value="TreeGrafter"/>
</dbReference>
<dbReference type="GO" id="GO:0005802">
    <property type="term" value="C:trans-Golgi network"/>
    <property type="evidence" value="ECO:0007669"/>
    <property type="project" value="TreeGrafter"/>
</dbReference>
<keyword evidence="6" id="KW-0472">Membrane</keyword>
<keyword evidence="5" id="KW-1133">Transmembrane helix</keyword>
<protein>
    <submittedName>
        <fullName evidence="8">ATP8B1</fullName>
    </submittedName>
</protein>
<dbReference type="GO" id="GO:0045332">
    <property type="term" value="P:phospholipid translocation"/>
    <property type="evidence" value="ECO:0007669"/>
    <property type="project" value="TreeGrafter"/>
</dbReference>
<dbReference type="AlphaFoldDB" id="A0A212C7B3"/>
<evidence type="ECO:0000256" key="1">
    <source>
        <dbReference type="ARBA" id="ARBA00004141"/>
    </source>
</evidence>
<dbReference type="SUPFAM" id="SSF81665">
    <property type="entry name" value="Calcium ATPase, transmembrane domain M"/>
    <property type="match status" value="1"/>
</dbReference>
<keyword evidence="2" id="KW-0812">Transmembrane</keyword>
<dbReference type="EMBL" id="MKHE01000027">
    <property type="protein sequence ID" value="OWK01754.1"/>
    <property type="molecule type" value="Genomic_DNA"/>
</dbReference>
<accession>A0A212C7B3</accession>
<dbReference type="Gene3D" id="3.40.50.1000">
    <property type="entry name" value="HAD superfamily/HAD-like"/>
    <property type="match status" value="1"/>
</dbReference>
<evidence type="ECO:0000259" key="7">
    <source>
        <dbReference type="Pfam" id="PF16212"/>
    </source>
</evidence>
<dbReference type="OrthoDB" id="377733at2759"/>
<evidence type="ECO:0000313" key="9">
    <source>
        <dbReference type="Proteomes" id="UP000242450"/>
    </source>
</evidence>
<evidence type="ECO:0000256" key="6">
    <source>
        <dbReference type="ARBA" id="ARBA00023136"/>
    </source>
</evidence>
<gene>
    <name evidence="8" type="ORF">Celaphus_00017818</name>
</gene>
<dbReference type="InterPro" id="IPR023298">
    <property type="entry name" value="ATPase_P-typ_TM_dom_sf"/>
</dbReference>
<dbReference type="Pfam" id="PF08282">
    <property type="entry name" value="Hydrolase_3"/>
    <property type="match status" value="1"/>
</dbReference>
<name>A0A212C7B3_CEREH</name>
<dbReference type="InterPro" id="IPR023214">
    <property type="entry name" value="HAD_sf"/>
</dbReference>
<dbReference type="NCBIfam" id="TIGR01494">
    <property type="entry name" value="ATPase_P-type"/>
    <property type="match status" value="1"/>
</dbReference>
<dbReference type="Proteomes" id="UP000242450">
    <property type="component" value="Chromosome 27"/>
</dbReference>
<feature type="non-terminal residue" evidence="8">
    <location>
        <position position="1"/>
    </location>
</feature>
<keyword evidence="3" id="KW-0479">Metal-binding</keyword>
<evidence type="ECO:0000256" key="3">
    <source>
        <dbReference type="ARBA" id="ARBA00022723"/>
    </source>
</evidence>
<proteinExistence type="predicted"/>
<evidence type="ECO:0000313" key="8">
    <source>
        <dbReference type="EMBL" id="OWK01754.1"/>
    </source>
</evidence>
<dbReference type="InterPro" id="IPR032630">
    <property type="entry name" value="P_typ_ATPase_c"/>
</dbReference>
<keyword evidence="9" id="KW-1185">Reference proteome</keyword>
<evidence type="ECO:0000256" key="4">
    <source>
        <dbReference type="ARBA" id="ARBA00022842"/>
    </source>
</evidence>
<comment type="subcellular location">
    <subcellularLocation>
        <location evidence="1">Membrane</location>
        <topology evidence="1">Multi-pass membrane protein</topology>
    </subcellularLocation>
</comment>